<comment type="caution">
    <text evidence="2">The sequence shown here is derived from an EMBL/GenBank/DDBJ whole genome shotgun (WGS) entry which is preliminary data.</text>
</comment>
<gene>
    <name evidence="2" type="ORF">G2W53_004467</name>
</gene>
<dbReference type="InterPro" id="IPR000477">
    <property type="entry name" value="RT_dom"/>
</dbReference>
<proteinExistence type="predicted"/>
<name>A0A834XBX3_9FABA</name>
<dbReference type="SUPFAM" id="SSF56219">
    <property type="entry name" value="DNase I-like"/>
    <property type="match status" value="1"/>
</dbReference>
<sequence>MSSSRCPILDKRRCLWKNLSSVSEHNSLPWVVCGDFNEMLHPDEKWGGNPAPLGGIREFKECVERCELADLGFSGQKFTWFNKRADGAMVFERLDRFLANSDWIQCFPDALNYHLPRIKSDHLPLLLVSKVINNIVMNRPFRCERVWIKEPSFLNLAETSWKEARSASHGLGLIRDRALQWNKIFFGNIFQRKKRIIRRLKGISRAMSQGPQPHLVELEQNLALEYQKILNQEEELWASKARLDWMSLGDSNTSFFHASVIMRRRINRISALKDNVGNWVFEGEGIKHLIVNYFDFCFKESPVSNFPFNLNLSPLSNTLFADLNKIPSNEEIRLALWSLKPFKAARFDGFQPGFFQACWEFMGEKICREIKMRFQLSNIPPDWNKSLICLIPKINNPSELKNFRPISLCTTLYKIVSKIIVNRLKPLIGKKGWMVVKLDLEKAYDKLNWSFIVNVFKQFNLPPQLVKLIECCVTSVKHFILINGGMSNCINPFRGIRQGNPLSPYIFILCMEILSRLIDAKVKRKKWTPVKIKGVQISHLLFADDVLIFARTDSNSVSAVNSVLESFLQSLGLAINIEKSSIWFSPNTSAADRDMVTRSLRFREVPKPGKYLGFPLDLSRRISDFKPIVDKVLNKVENWKAKFLSKAGGLGIVKSKERNLAFLAKLCWRIDHEGNAIWAKLVKHYVLKGSSSISPLGRGLILGDLLLRSGLRKNIRAGIGTNFWWDDWIPLGPIRNLISRPLNKDEDNLMVNEVAVEVGSWNWNLLSFDLPFQIKSNVISIACNKNSQEPDISSWKLSSSGIFSLKTAYNLACCNERGGLPVASSNSDLRWIWKLPCYPKIRFFIWQLVWNALPCKSLTGNNIREWIRDNAGNDFPLRVFDPNVIARKASFKAVEFTHLNPKNVIPTPSVAKYVTIGWETPPVGWWKLNIDGSCQGSLNLIGGGGLLRDSNGNWVHGFMKAILLDFSQARVVHIFREGNACADTLAKHAVTSQSTLTYFDSMPSFISSCFVADLVGIKVNRAVK</sequence>
<dbReference type="OrthoDB" id="846389at2759"/>
<dbReference type="PANTHER" id="PTHR31635:SF196">
    <property type="entry name" value="REVERSE TRANSCRIPTASE DOMAIN-CONTAINING PROTEIN-RELATED"/>
    <property type="match status" value="1"/>
</dbReference>
<dbReference type="Proteomes" id="UP000634136">
    <property type="component" value="Unassembled WGS sequence"/>
</dbReference>
<dbReference type="SUPFAM" id="SSF56672">
    <property type="entry name" value="DNA/RNA polymerases"/>
    <property type="match status" value="1"/>
</dbReference>
<dbReference type="Pfam" id="PF00078">
    <property type="entry name" value="RVT_1"/>
    <property type="match status" value="1"/>
</dbReference>
<keyword evidence="2" id="KW-0695">RNA-directed DNA polymerase</keyword>
<dbReference type="EMBL" id="JAAIUW010000002">
    <property type="protein sequence ID" value="KAF7842169.1"/>
    <property type="molecule type" value="Genomic_DNA"/>
</dbReference>
<reference evidence="2" key="1">
    <citation type="submission" date="2020-09" db="EMBL/GenBank/DDBJ databases">
        <title>Genome-Enabled Discovery of Anthraquinone Biosynthesis in Senna tora.</title>
        <authorList>
            <person name="Kang S.-H."/>
            <person name="Pandey R.P."/>
            <person name="Lee C.-M."/>
            <person name="Sim J.-S."/>
            <person name="Jeong J.-T."/>
            <person name="Choi B.-S."/>
            <person name="Jung M."/>
            <person name="Ginzburg D."/>
            <person name="Zhao K."/>
            <person name="Won S.Y."/>
            <person name="Oh T.-J."/>
            <person name="Yu Y."/>
            <person name="Kim N.-H."/>
            <person name="Lee O.R."/>
            <person name="Lee T.-H."/>
            <person name="Bashyal P."/>
            <person name="Kim T.-S."/>
            <person name="Lee W.-H."/>
            <person name="Kawkins C."/>
            <person name="Kim C.-K."/>
            <person name="Kim J.S."/>
            <person name="Ahn B.O."/>
            <person name="Rhee S.Y."/>
            <person name="Sohng J.K."/>
        </authorList>
    </citation>
    <scope>NUCLEOTIDE SEQUENCE</scope>
    <source>
        <tissue evidence="2">Leaf</tissue>
    </source>
</reference>
<dbReference type="PANTHER" id="PTHR31635">
    <property type="entry name" value="REVERSE TRANSCRIPTASE DOMAIN-CONTAINING PROTEIN-RELATED"/>
    <property type="match status" value="1"/>
</dbReference>
<evidence type="ECO:0000313" key="3">
    <source>
        <dbReference type="Proteomes" id="UP000634136"/>
    </source>
</evidence>
<dbReference type="InterPro" id="IPR036691">
    <property type="entry name" value="Endo/exonu/phosph_ase_sf"/>
</dbReference>
<dbReference type="InterPro" id="IPR043502">
    <property type="entry name" value="DNA/RNA_pol_sf"/>
</dbReference>
<evidence type="ECO:0000313" key="2">
    <source>
        <dbReference type="EMBL" id="KAF7842169.1"/>
    </source>
</evidence>
<organism evidence="2 3">
    <name type="scientific">Senna tora</name>
    <dbReference type="NCBI Taxonomy" id="362788"/>
    <lineage>
        <taxon>Eukaryota</taxon>
        <taxon>Viridiplantae</taxon>
        <taxon>Streptophyta</taxon>
        <taxon>Embryophyta</taxon>
        <taxon>Tracheophyta</taxon>
        <taxon>Spermatophyta</taxon>
        <taxon>Magnoliopsida</taxon>
        <taxon>eudicotyledons</taxon>
        <taxon>Gunneridae</taxon>
        <taxon>Pentapetalae</taxon>
        <taxon>rosids</taxon>
        <taxon>fabids</taxon>
        <taxon>Fabales</taxon>
        <taxon>Fabaceae</taxon>
        <taxon>Caesalpinioideae</taxon>
        <taxon>Cassia clade</taxon>
        <taxon>Senna</taxon>
    </lineage>
</organism>
<dbReference type="Gene3D" id="3.60.10.10">
    <property type="entry name" value="Endonuclease/exonuclease/phosphatase"/>
    <property type="match status" value="1"/>
</dbReference>
<dbReference type="PROSITE" id="PS50878">
    <property type="entry name" value="RT_POL"/>
    <property type="match status" value="1"/>
</dbReference>
<protein>
    <submittedName>
        <fullName evidence="2">Reverse transcriptase</fullName>
    </submittedName>
</protein>
<dbReference type="CDD" id="cd01650">
    <property type="entry name" value="RT_nLTR_like"/>
    <property type="match status" value="1"/>
</dbReference>
<keyword evidence="3" id="KW-1185">Reference proteome</keyword>
<dbReference type="GO" id="GO:0003964">
    <property type="term" value="F:RNA-directed DNA polymerase activity"/>
    <property type="evidence" value="ECO:0007669"/>
    <property type="project" value="UniProtKB-KW"/>
</dbReference>
<accession>A0A834XBX3</accession>
<keyword evidence="2" id="KW-0808">Transferase</keyword>
<keyword evidence="2" id="KW-0548">Nucleotidyltransferase</keyword>
<dbReference type="AlphaFoldDB" id="A0A834XBX3"/>
<feature type="domain" description="Reverse transcriptase" evidence="1">
    <location>
        <begin position="372"/>
        <end position="616"/>
    </location>
</feature>
<evidence type="ECO:0000259" key="1">
    <source>
        <dbReference type="PROSITE" id="PS50878"/>
    </source>
</evidence>